<evidence type="ECO:0000256" key="6">
    <source>
        <dbReference type="RuleBase" id="RU003476"/>
    </source>
</evidence>
<dbReference type="RefSeq" id="WP_206657525.1">
    <property type="nucleotide sequence ID" value="NZ_CP071182.1"/>
</dbReference>
<organism evidence="8 9">
    <name type="scientific">Alicyclobacillus mengziensis</name>
    <dbReference type="NCBI Taxonomy" id="2931921"/>
    <lineage>
        <taxon>Bacteria</taxon>
        <taxon>Bacillati</taxon>
        <taxon>Bacillota</taxon>
        <taxon>Bacilli</taxon>
        <taxon>Bacillales</taxon>
        <taxon>Alicyclobacillaceae</taxon>
        <taxon>Alicyclobacillus</taxon>
    </lineage>
</organism>
<evidence type="ECO:0000256" key="2">
    <source>
        <dbReference type="ARBA" id="ARBA00005582"/>
    </source>
</evidence>
<protein>
    <submittedName>
        <fullName evidence="8">NUDIX domain-containing protein</fullName>
    </submittedName>
</protein>
<dbReference type="PROSITE" id="PS00893">
    <property type="entry name" value="NUDIX_BOX"/>
    <property type="match status" value="1"/>
</dbReference>
<dbReference type="PANTHER" id="PTHR43758">
    <property type="entry name" value="7,8-DIHYDRO-8-OXOGUANINE TRIPHOSPHATASE"/>
    <property type="match status" value="1"/>
</dbReference>
<keyword evidence="3" id="KW-0479">Metal-binding</keyword>
<keyword evidence="4 6" id="KW-0378">Hydrolase</keyword>
<dbReference type="InterPro" id="IPR020084">
    <property type="entry name" value="NUDIX_hydrolase_CS"/>
</dbReference>
<feature type="domain" description="Nudix hydrolase" evidence="7">
    <location>
        <begin position="1"/>
        <end position="110"/>
    </location>
</feature>
<accession>A0A9X7W062</accession>
<evidence type="ECO:0000259" key="7">
    <source>
        <dbReference type="PROSITE" id="PS51462"/>
    </source>
</evidence>
<comment type="similarity">
    <text evidence="2 6">Belongs to the Nudix hydrolase family.</text>
</comment>
<evidence type="ECO:0000256" key="4">
    <source>
        <dbReference type="ARBA" id="ARBA00022801"/>
    </source>
</evidence>
<dbReference type="EMBL" id="CP071182">
    <property type="protein sequence ID" value="QSO48189.1"/>
    <property type="molecule type" value="Genomic_DNA"/>
</dbReference>
<dbReference type="InterPro" id="IPR020476">
    <property type="entry name" value="Nudix_hydrolase"/>
</dbReference>
<dbReference type="GO" id="GO:0046872">
    <property type="term" value="F:metal ion binding"/>
    <property type="evidence" value="ECO:0007669"/>
    <property type="project" value="UniProtKB-KW"/>
</dbReference>
<dbReference type="Gene3D" id="3.90.79.10">
    <property type="entry name" value="Nucleoside Triphosphate Pyrophosphohydrolase"/>
    <property type="match status" value="1"/>
</dbReference>
<dbReference type="InterPro" id="IPR015797">
    <property type="entry name" value="NUDIX_hydrolase-like_dom_sf"/>
</dbReference>
<evidence type="ECO:0000313" key="8">
    <source>
        <dbReference type="EMBL" id="QSO48189.1"/>
    </source>
</evidence>
<evidence type="ECO:0000256" key="1">
    <source>
        <dbReference type="ARBA" id="ARBA00001946"/>
    </source>
</evidence>
<dbReference type="Proteomes" id="UP000663505">
    <property type="component" value="Chromosome"/>
</dbReference>
<keyword evidence="9" id="KW-1185">Reference proteome</keyword>
<dbReference type="InterPro" id="IPR000086">
    <property type="entry name" value="NUDIX_hydrolase_dom"/>
</dbReference>
<dbReference type="AlphaFoldDB" id="A0A9X7W062"/>
<evidence type="ECO:0000256" key="5">
    <source>
        <dbReference type="ARBA" id="ARBA00022842"/>
    </source>
</evidence>
<dbReference type="SUPFAM" id="SSF55811">
    <property type="entry name" value="Nudix"/>
    <property type="match status" value="1"/>
</dbReference>
<reference evidence="8 9" key="1">
    <citation type="submission" date="2021-02" db="EMBL/GenBank/DDBJ databases">
        <title>Alicyclobacillus curvatus sp. nov. and Alicyclobacillus mengziensis sp. nov., two acidophilic bacteria isolated from acid mine drainage.</title>
        <authorList>
            <person name="Huang Y."/>
        </authorList>
    </citation>
    <scope>NUCLEOTIDE SEQUENCE [LARGE SCALE GENOMIC DNA]</scope>
    <source>
        <strain evidence="8 9">S30H14</strain>
    </source>
</reference>
<proteinExistence type="inferred from homology"/>
<evidence type="ECO:0000313" key="9">
    <source>
        <dbReference type="Proteomes" id="UP000663505"/>
    </source>
</evidence>
<dbReference type="PANTHER" id="PTHR43758:SF2">
    <property type="entry name" value="OXIDIZED PURINE NUCLEOSIDE TRIPHOSPHATE HYDROLASE"/>
    <property type="match status" value="1"/>
</dbReference>
<gene>
    <name evidence="8" type="ORF">JZ786_04070</name>
</gene>
<comment type="cofactor">
    <cofactor evidence="1">
        <name>Mg(2+)</name>
        <dbReference type="ChEBI" id="CHEBI:18420"/>
    </cofactor>
</comment>
<dbReference type="PRINTS" id="PR00502">
    <property type="entry name" value="NUDIXFAMILY"/>
</dbReference>
<dbReference type="GO" id="GO:0016818">
    <property type="term" value="F:hydrolase activity, acting on acid anhydrides, in phosphorus-containing anhydrides"/>
    <property type="evidence" value="ECO:0007669"/>
    <property type="project" value="TreeGrafter"/>
</dbReference>
<dbReference type="PROSITE" id="PS51462">
    <property type="entry name" value="NUDIX"/>
    <property type="match status" value="1"/>
</dbReference>
<name>A0A9X7W062_9BACL</name>
<dbReference type="KEGG" id="afx:JZ786_04070"/>
<sequence length="151" mass="17153">MLRKPRRGWWVVPGGKVEATETWPEAVTREVWEETGLTVNGLTLRGVHRIRIEEQDGQMKDRLIAQFSALEATGQMLEECKEGKLDTIDLDNFASLPMDEGDRIMIQHALASVHRGQSEIYFGKFTYTLDHQLVSYQISPQLPIPTVTATE</sequence>
<dbReference type="GO" id="GO:0005737">
    <property type="term" value="C:cytoplasm"/>
    <property type="evidence" value="ECO:0007669"/>
    <property type="project" value="TreeGrafter"/>
</dbReference>
<evidence type="ECO:0000256" key="3">
    <source>
        <dbReference type="ARBA" id="ARBA00022723"/>
    </source>
</evidence>
<keyword evidence="5" id="KW-0460">Magnesium</keyword>
<dbReference type="Pfam" id="PF00293">
    <property type="entry name" value="NUDIX"/>
    <property type="match status" value="1"/>
</dbReference>